<keyword evidence="11" id="KW-0732">Signal</keyword>
<dbReference type="Proteomes" id="UP000659388">
    <property type="component" value="Unassembled WGS sequence"/>
</dbReference>
<dbReference type="Gene3D" id="3.30.450.20">
    <property type="entry name" value="PAS domain"/>
    <property type="match status" value="1"/>
</dbReference>
<feature type="transmembrane region" description="Helical" evidence="10">
    <location>
        <begin position="395"/>
        <end position="415"/>
    </location>
</feature>
<evidence type="ECO:0000313" key="14">
    <source>
        <dbReference type="Proteomes" id="UP000659388"/>
    </source>
</evidence>
<dbReference type="EC" id="2.7.13.3" evidence="2"/>
<dbReference type="PANTHER" id="PTHR41523:SF8">
    <property type="entry name" value="ETHYLENE RESPONSE SENSOR PROTEIN"/>
    <property type="match status" value="1"/>
</dbReference>
<keyword evidence="10" id="KW-0812">Transmembrane</keyword>
<organism evidence="13 14">
    <name type="scientific">Fulvivirga sediminis</name>
    <dbReference type="NCBI Taxonomy" id="2803949"/>
    <lineage>
        <taxon>Bacteria</taxon>
        <taxon>Pseudomonadati</taxon>
        <taxon>Bacteroidota</taxon>
        <taxon>Cytophagia</taxon>
        <taxon>Cytophagales</taxon>
        <taxon>Fulvivirgaceae</taxon>
        <taxon>Fulvivirga</taxon>
    </lineage>
</organism>
<protein>
    <recommendedName>
        <fullName evidence="2">histidine kinase</fullName>
        <ecNumber evidence="2">2.7.13.3</ecNumber>
    </recommendedName>
</protein>
<gene>
    <name evidence="13" type="ORF">JL102_14615</name>
</gene>
<dbReference type="SUPFAM" id="SSF55874">
    <property type="entry name" value="ATPase domain of HSP90 chaperone/DNA topoisomerase II/histidine kinase"/>
    <property type="match status" value="1"/>
</dbReference>
<evidence type="ECO:0000256" key="4">
    <source>
        <dbReference type="ARBA" id="ARBA00022679"/>
    </source>
</evidence>
<evidence type="ECO:0000256" key="1">
    <source>
        <dbReference type="ARBA" id="ARBA00000085"/>
    </source>
</evidence>
<keyword evidence="5" id="KW-0547">Nucleotide-binding</keyword>
<evidence type="ECO:0000256" key="8">
    <source>
        <dbReference type="PROSITE-ProRule" id="PRU00339"/>
    </source>
</evidence>
<dbReference type="Pfam" id="PF13424">
    <property type="entry name" value="TPR_12"/>
    <property type="match status" value="2"/>
</dbReference>
<evidence type="ECO:0000259" key="12">
    <source>
        <dbReference type="PROSITE" id="PS50109"/>
    </source>
</evidence>
<feature type="repeat" description="TPR" evidence="8">
    <location>
        <begin position="198"/>
        <end position="231"/>
    </location>
</feature>
<keyword evidence="6" id="KW-0418">Kinase</keyword>
<keyword evidence="8" id="KW-0802">TPR repeat</keyword>
<feature type="chain" id="PRO_5038033700" description="histidine kinase" evidence="11">
    <location>
        <begin position="18"/>
        <end position="634"/>
    </location>
</feature>
<feature type="repeat" description="TPR" evidence="8">
    <location>
        <begin position="158"/>
        <end position="191"/>
    </location>
</feature>
<dbReference type="GO" id="GO:0004673">
    <property type="term" value="F:protein histidine kinase activity"/>
    <property type="evidence" value="ECO:0007669"/>
    <property type="project" value="UniProtKB-EC"/>
</dbReference>
<accession>A0A937F6L0</accession>
<dbReference type="PANTHER" id="PTHR41523">
    <property type="entry name" value="TWO-COMPONENT SYSTEM SENSOR PROTEIN"/>
    <property type="match status" value="1"/>
</dbReference>
<comment type="caution">
    <text evidence="13">The sequence shown here is derived from an EMBL/GenBank/DDBJ whole genome shotgun (WGS) entry which is preliminary data.</text>
</comment>
<dbReference type="EMBL" id="JAESIY010000007">
    <property type="protein sequence ID" value="MBL3657377.1"/>
    <property type="molecule type" value="Genomic_DNA"/>
</dbReference>
<dbReference type="InterPro" id="IPR005467">
    <property type="entry name" value="His_kinase_dom"/>
</dbReference>
<evidence type="ECO:0000256" key="7">
    <source>
        <dbReference type="ARBA" id="ARBA00022840"/>
    </source>
</evidence>
<dbReference type="SMART" id="SM00387">
    <property type="entry name" value="HATPase_c"/>
    <property type="match status" value="1"/>
</dbReference>
<feature type="repeat" description="TPR" evidence="8">
    <location>
        <begin position="238"/>
        <end position="271"/>
    </location>
</feature>
<evidence type="ECO:0000256" key="9">
    <source>
        <dbReference type="SAM" id="Coils"/>
    </source>
</evidence>
<evidence type="ECO:0000256" key="6">
    <source>
        <dbReference type="ARBA" id="ARBA00022777"/>
    </source>
</evidence>
<evidence type="ECO:0000256" key="11">
    <source>
        <dbReference type="SAM" id="SignalP"/>
    </source>
</evidence>
<dbReference type="InterPro" id="IPR003594">
    <property type="entry name" value="HATPase_dom"/>
</dbReference>
<dbReference type="PROSITE" id="PS50109">
    <property type="entry name" value="HIS_KIN"/>
    <property type="match status" value="1"/>
</dbReference>
<keyword evidence="9" id="KW-0175">Coiled coil</keyword>
<dbReference type="Gene3D" id="1.25.40.10">
    <property type="entry name" value="Tetratricopeptide repeat domain"/>
    <property type="match status" value="2"/>
</dbReference>
<dbReference type="Pfam" id="PF02518">
    <property type="entry name" value="HATPase_c"/>
    <property type="match status" value="1"/>
</dbReference>
<evidence type="ECO:0000256" key="5">
    <source>
        <dbReference type="ARBA" id="ARBA00022741"/>
    </source>
</evidence>
<keyword evidence="10" id="KW-0472">Membrane</keyword>
<dbReference type="RefSeq" id="WP_202245153.1">
    <property type="nucleotide sequence ID" value="NZ_JAESIY010000007.1"/>
</dbReference>
<reference evidence="13" key="1">
    <citation type="submission" date="2021-01" db="EMBL/GenBank/DDBJ databases">
        <title>Fulvivirga kasyanovii gen. nov., sp nov., a novel member of the phylum Bacteroidetes isolated from seawater in a mussel farm.</title>
        <authorList>
            <person name="Zhao L.-H."/>
            <person name="Wang Z.-J."/>
        </authorList>
    </citation>
    <scope>NUCLEOTIDE SEQUENCE</scope>
    <source>
        <strain evidence="13">2943</strain>
    </source>
</reference>
<keyword evidence="3" id="KW-0597">Phosphoprotein</keyword>
<evidence type="ECO:0000256" key="2">
    <source>
        <dbReference type="ARBA" id="ARBA00012438"/>
    </source>
</evidence>
<feature type="coiled-coil region" evidence="9">
    <location>
        <begin position="304"/>
        <end position="334"/>
    </location>
</feature>
<dbReference type="GO" id="GO:0005524">
    <property type="term" value="F:ATP binding"/>
    <property type="evidence" value="ECO:0007669"/>
    <property type="project" value="UniProtKB-KW"/>
</dbReference>
<dbReference type="InterPro" id="IPR011990">
    <property type="entry name" value="TPR-like_helical_dom_sf"/>
</dbReference>
<name>A0A937F6L0_9BACT</name>
<dbReference type="SUPFAM" id="SSF48452">
    <property type="entry name" value="TPR-like"/>
    <property type="match status" value="2"/>
</dbReference>
<evidence type="ECO:0000256" key="3">
    <source>
        <dbReference type="ARBA" id="ARBA00022553"/>
    </source>
</evidence>
<comment type="catalytic activity">
    <reaction evidence="1">
        <text>ATP + protein L-histidine = ADP + protein N-phospho-L-histidine.</text>
        <dbReference type="EC" id="2.7.13.3"/>
    </reaction>
</comment>
<keyword evidence="10" id="KW-1133">Transmembrane helix</keyword>
<dbReference type="AlphaFoldDB" id="A0A937F6L0"/>
<proteinExistence type="predicted"/>
<dbReference type="Pfam" id="PF07568">
    <property type="entry name" value="HisKA_2"/>
    <property type="match status" value="1"/>
</dbReference>
<dbReference type="PROSITE" id="PS50005">
    <property type="entry name" value="TPR"/>
    <property type="match status" value="3"/>
</dbReference>
<keyword evidence="14" id="KW-1185">Reference proteome</keyword>
<evidence type="ECO:0000313" key="13">
    <source>
        <dbReference type="EMBL" id="MBL3657377.1"/>
    </source>
</evidence>
<dbReference type="InterPro" id="IPR019734">
    <property type="entry name" value="TPR_rpt"/>
</dbReference>
<keyword evidence="7" id="KW-0067">ATP-binding</keyword>
<dbReference type="InterPro" id="IPR011495">
    <property type="entry name" value="Sig_transdc_His_kin_sub2_dim/P"/>
</dbReference>
<dbReference type="InterPro" id="IPR036890">
    <property type="entry name" value="HATPase_C_sf"/>
</dbReference>
<evidence type="ECO:0000256" key="10">
    <source>
        <dbReference type="SAM" id="Phobius"/>
    </source>
</evidence>
<dbReference type="Gene3D" id="3.30.565.10">
    <property type="entry name" value="Histidine kinase-like ATPase, C-terminal domain"/>
    <property type="match status" value="1"/>
</dbReference>
<keyword evidence="4" id="KW-0808">Transferase</keyword>
<dbReference type="SMART" id="SM00028">
    <property type="entry name" value="TPR"/>
    <property type="match status" value="6"/>
</dbReference>
<feature type="signal peptide" evidence="11">
    <location>
        <begin position="1"/>
        <end position="17"/>
    </location>
</feature>
<sequence length="634" mass="72740">MIRWLFFLLLVSNTLFAQSNNHSLLLQYKDSVQSSPVVKSYWYNQIAYNYNLLRKYDSAKVYLYLAVHSELKDIPDQKAFIYSNLGTAHYSSQIDSSMFYYQKAKEIYLQIKDTINLALMSANLGKVYNELGVYDRALENLLEATLFFEQTNDLRNLASCYNTIASIYSKQGDYDKALNYHHLALKLRKSLNIPRQISATYNNLGILFKKIGLYDSTLVYYKKSLEIKRHTNDYLGLGVAMNNLGSLYLEIDNYDSAHHYLTQALHWRKEANDKTGTSITLNNLGRLYVLNNMPKIGLKYLLQANEELKNLKLLEELKDNLENLILAYEAMNLQSEALSISKSLMAVKDSLLNQEKIESLIEMQIKYETEKKIREIALLEEKQKVQEAQLEIRQIWIFTLVLIAFLLLIIGLLIYTRWNKEKAAKHAVETLMQELHHRVKNNLQLLSSIFSLQSRAIRDENALEAVKSGENRVNAMAIIHQKLYRKTGSRLVNINEYITDLVDELAASYGYNNDNATIKTSIEPLNLDVDKVIPLGLIVNELVSNSLKYAFPVSSKPYLEVVISEENALLTLNISDNGPGFQSESISKNSMGLNIIRTLGRQLKASICWETNNKTSFTLTLNLPPYGKNKNTYR</sequence>
<feature type="domain" description="Histidine kinase" evidence="12">
    <location>
        <begin position="434"/>
        <end position="627"/>
    </location>
</feature>